<feature type="non-terminal residue" evidence="1">
    <location>
        <position position="42"/>
    </location>
</feature>
<organism evidence="1 2">
    <name type="scientific">Geodia barretti</name>
    <name type="common">Barrett's horny sponge</name>
    <dbReference type="NCBI Taxonomy" id="519541"/>
    <lineage>
        <taxon>Eukaryota</taxon>
        <taxon>Metazoa</taxon>
        <taxon>Porifera</taxon>
        <taxon>Demospongiae</taxon>
        <taxon>Heteroscleromorpha</taxon>
        <taxon>Tetractinellida</taxon>
        <taxon>Astrophorina</taxon>
        <taxon>Geodiidae</taxon>
        <taxon>Geodia</taxon>
    </lineage>
</organism>
<protein>
    <submittedName>
        <fullName evidence="1">Uncharacterized protein</fullName>
    </submittedName>
</protein>
<reference evidence="1" key="1">
    <citation type="submission" date="2023-03" db="EMBL/GenBank/DDBJ databases">
        <authorList>
            <person name="Steffen K."/>
            <person name="Cardenas P."/>
        </authorList>
    </citation>
    <scope>NUCLEOTIDE SEQUENCE</scope>
</reference>
<dbReference type="EMBL" id="CASHTH010002010">
    <property type="protein sequence ID" value="CAI8023534.1"/>
    <property type="molecule type" value="Genomic_DNA"/>
</dbReference>
<proteinExistence type="predicted"/>
<evidence type="ECO:0000313" key="1">
    <source>
        <dbReference type="EMBL" id="CAI8023534.1"/>
    </source>
</evidence>
<sequence length="42" mass="4790">MMMMMISSALWSCDHCIMSCDHHVTLTSLCFIITSCSKEFLT</sequence>
<comment type="caution">
    <text evidence="1">The sequence shown here is derived from an EMBL/GenBank/DDBJ whole genome shotgun (WGS) entry which is preliminary data.</text>
</comment>
<gene>
    <name evidence="1" type="ORF">GBAR_LOCUS13739</name>
</gene>
<evidence type="ECO:0000313" key="2">
    <source>
        <dbReference type="Proteomes" id="UP001174909"/>
    </source>
</evidence>
<dbReference type="Proteomes" id="UP001174909">
    <property type="component" value="Unassembled WGS sequence"/>
</dbReference>
<keyword evidence="2" id="KW-1185">Reference proteome</keyword>
<accession>A0AA35S5E7</accession>
<name>A0AA35S5E7_GEOBA</name>
<dbReference type="AlphaFoldDB" id="A0AA35S5E7"/>